<name>A0ABQ1C0Q9_9MYCO</name>
<reference evidence="1 2" key="1">
    <citation type="journal article" date="2019" name="Emerg. Microbes Infect.">
        <title>Comprehensive subspecies identification of 175 nontuberculous mycobacteria species based on 7547 genomic profiles.</title>
        <authorList>
            <person name="Matsumoto Y."/>
            <person name="Kinjo T."/>
            <person name="Motooka D."/>
            <person name="Nabeya D."/>
            <person name="Jung N."/>
            <person name="Uechi K."/>
            <person name="Horii T."/>
            <person name="Iida T."/>
            <person name="Fujita J."/>
            <person name="Nakamura S."/>
        </authorList>
    </citation>
    <scope>NUCLEOTIDE SEQUENCE [LARGE SCALE GENOMIC DNA]</scope>
    <source>
        <strain evidence="1 2">JCM 18565</strain>
    </source>
</reference>
<proteinExistence type="predicted"/>
<protein>
    <submittedName>
        <fullName evidence="1">Uncharacterized protein</fullName>
    </submittedName>
</protein>
<sequence length="155" mass="16451">MPTPIAAAEHPIAADEPYGQGPLALQEGSVGSALWCLHKFGRSATMADTDTDKKTVAELAADLTDRAAGLSDEVLKSVESGQRAAIDAVRKFVGTVEDSIPGHGDDHPSRRNTIVDAALDMADKLVKTQYEFIRSVVSSANETLHKQADAKPPTE</sequence>
<dbReference type="Proteomes" id="UP000465240">
    <property type="component" value="Unassembled WGS sequence"/>
</dbReference>
<dbReference type="EMBL" id="BLKX01000001">
    <property type="protein sequence ID" value="GFG77940.1"/>
    <property type="molecule type" value="Genomic_DNA"/>
</dbReference>
<accession>A0ABQ1C0Q9</accession>
<comment type="caution">
    <text evidence="1">The sequence shown here is derived from an EMBL/GenBank/DDBJ whole genome shotgun (WGS) entry which is preliminary data.</text>
</comment>
<evidence type="ECO:0000313" key="2">
    <source>
        <dbReference type="Proteomes" id="UP000465240"/>
    </source>
</evidence>
<keyword evidence="2" id="KW-1185">Reference proteome</keyword>
<organism evidence="1 2">
    <name type="scientific">Mycobacterium paragordonae</name>
    <dbReference type="NCBI Taxonomy" id="1389713"/>
    <lineage>
        <taxon>Bacteria</taxon>
        <taxon>Bacillati</taxon>
        <taxon>Actinomycetota</taxon>
        <taxon>Actinomycetes</taxon>
        <taxon>Mycobacteriales</taxon>
        <taxon>Mycobacteriaceae</taxon>
        <taxon>Mycobacterium</taxon>
    </lineage>
</organism>
<evidence type="ECO:0000313" key="1">
    <source>
        <dbReference type="EMBL" id="GFG77940.1"/>
    </source>
</evidence>
<gene>
    <name evidence="1" type="ORF">MPRG_12160</name>
</gene>